<dbReference type="SUPFAM" id="SSF52540">
    <property type="entry name" value="P-loop containing nucleoside triphosphate hydrolases"/>
    <property type="match status" value="3"/>
</dbReference>
<dbReference type="Gene3D" id="3.40.50.300">
    <property type="entry name" value="P-loop containing nucleotide triphosphate hydrolases"/>
    <property type="match status" value="3"/>
</dbReference>
<comment type="caution">
    <text evidence="6">The sequence shown here is derived from an EMBL/GenBank/DDBJ whole genome shotgun (WGS) entry which is preliminary data.</text>
</comment>
<feature type="domain" description="FtsK" evidence="5">
    <location>
        <begin position="775"/>
        <end position="965"/>
    </location>
</feature>
<name>A0ABP5ITG1_9ACTN</name>
<dbReference type="PROSITE" id="PS50901">
    <property type="entry name" value="FTSK"/>
    <property type="match status" value="2"/>
</dbReference>
<evidence type="ECO:0000256" key="3">
    <source>
        <dbReference type="PROSITE-ProRule" id="PRU00289"/>
    </source>
</evidence>
<dbReference type="SMART" id="SM00382">
    <property type="entry name" value="AAA"/>
    <property type="match status" value="3"/>
</dbReference>
<dbReference type="Pfam" id="PF13401">
    <property type="entry name" value="AAA_22"/>
    <property type="match status" value="1"/>
</dbReference>
<dbReference type="InterPro" id="IPR049945">
    <property type="entry name" value="AAA_22"/>
</dbReference>
<feature type="binding site" evidence="3">
    <location>
        <begin position="454"/>
        <end position="461"/>
    </location>
    <ligand>
        <name>ATP</name>
        <dbReference type="ChEBI" id="CHEBI:30616"/>
    </ligand>
</feature>
<reference evidence="7" key="1">
    <citation type="journal article" date="2019" name="Int. J. Syst. Evol. Microbiol.">
        <title>The Global Catalogue of Microorganisms (GCM) 10K type strain sequencing project: providing services to taxonomists for standard genome sequencing and annotation.</title>
        <authorList>
            <consortium name="The Broad Institute Genomics Platform"/>
            <consortium name="The Broad Institute Genome Sequencing Center for Infectious Disease"/>
            <person name="Wu L."/>
            <person name="Ma J."/>
        </authorList>
    </citation>
    <scope>NUCLEOTIDE SEQUENCE [LARGE SCALE GENOMIC DNA]</scope>
    <source>
        <strain evidence="7">JCM 15481</strain>
    </source>
</reference>
<dbReference type="InterPro" id="IPR050206">
    <property type="entry name" value="FtsK/SpoIIIE/SftA"/>
</dbReference>
<feature type="binding site" evidence="3">
    <location>
        <begin position="792"/>
        <end position="799"/>
    </location>
    <ligand>
        <name>ATP</name>
        <dbReference type="ChEBI" id="CHEBI:30616"/>
    </ligand>
</feature>
<dbReference type="CDD" id="cd01127">
    <property type="entry name" value="TrwB_TraG_TraD_VirD4"/>
    <property type="match status" value="1"/>
</dbReference>
<dbReference type="Proteomes" id="UP001500443">
    <property type="component" value="Unassembled WGS sequence"/>
</dbReference>
<dbReference type="Pfam" id="PF01580">
    <property type="entry name" value="FtsK_SpoIIIE"/>
    <property type="match status" value="2"/>
</dbReference>
<feature type="region of interest" description="Disordered" evidence="4">
    <location>
        <begin position="131"/>
        <end position="160"/>
    </location>
</feature>
<organism evidence="6 7">
    <name type="scientific">Streptomyces synnematoformans</name>
    <dbReference type="NCBI Taxonomy" id="415721"/>
    <lineage>
        <taxon>Bacteria</taxon>
        <taxon>Bacillati</taxon>
        <taxon>Actinomycetota</taxon>
        <taxon>Actinomycetes</taxon>
        <taxon>Kitasatosporales</taxon>
        <taxon>Streptomycetaceae</taxon>
        <taxon>Streptomyces</taxon>
    </lineage>
</organism>
<dbReference type="PANTHER" id="PTHR22683">
    <property type="entry name" value="SPORULATION PROTEIN RELATED"/>
    <property type="match status" value="1"/>
</dbReference>
<protein>
    <recommendedName>
        <fullName evidence="5">FtsK domain-containing protein</fullName>
    </recommendedName>
</protein>
<evidence type="ECO:0000313" key="6">
    <source>
        <dbReference type="EMBL" id="GAA2106216.1"/>
    </source>
</evidence>
<dbReference type="InterPro" id="IPR027417">
    <property type="entry name" value="P-loop_NTPase"/>
</dbReference>
<evidence type="ECO:0000256" key="2">
    <source>
        <dbReference type="ARBA" id="ARBA00022840"/>
    </source>
</evidence>
<dbReference type="RefSeq" id="WP_344286525.1">
    <property type="nucleotide sequence ID" value="NZ_BAAAPF010000001.1"/>
</dbReference>
<keyword evidence="1 3" id="KW-0547">Nucleotide-binding</keyword>
<feature type="domain" description="FtsK" evidence="5">
    <location>
        <begin position="436"/>
        <end position="631"/>
    </location>
</feature>
<feature type="compositionally biased region" description="Basic and acidic residues" evidence="4">
    <location>
        <begin position="139"/>
        <end position="157"/>
    </location>
</feature>
<evidence type="ECO:0000256" key="1">
    <source>
        <dbReference type="ARBA" id="ARBA00022741"/>
    </source>
</evidence>
<gene>
    <name evidence="6" type="ORF">GCM10009802_00210</name>
</gene>
<feature type="region of interest" description="Disordered" evidence="4">
    <location>
        <begin position="1367"/>
        <end position="1400"/>
    </location>
</feature>
<evidence type="ECO:0000259" key="5">
    <source>
        <dbReference type="PROSITE" id="PS50901"/>
    </source>
</evidence>
<feature type="region of interest" description="Disordered" evidence="4">
    <location>
        <begin position="666"/>
        <end position="691"/>
    </location>
</feature>
<keyword evidence="2 3" id="KW-0067">ATP-binding</keyword>
<feature type="compositionally biased region" description="Basic and acidic residues" evidence="4">
    <location>
        <begin position="1367"/>
        <end position="1388"/>
    </location>
</feature>
<evidence type="ECO:0000313" key="7">
    <source>
        <dbReference type="Proteomes" id="UP001500443"/>
    </source>
</evidence>
<sequence length="1400" mass="149346">MAAERMLTVVLPDGGERDVVLEAPDDAWLPLVSRHLAEWFCRPHLGDQLFLADGTELPRDARLSDVPVRSGIRLWLGAPPAAAGPDGTTPDAVHRGLLQSGLVHHGEGGTLLFSRPPDGTEAAVPERGGWRRLLPGARRPPDTPPEIRPDFRPRFADPGRLLADPRTAADELWPYAPDGDRFLHLELGHAPDPYDPPRRLPVTVDLPRAGVLGVAAPRAADGPGPWLVAQLLATHSPAHVDVRVLTAGGRDRAVWDFLRWLPATAAGPRVTPAGASEPHLDDLLGRTRSGAGGRRPTAAVLVLDGAGQLAALPGVTELLRNGPAYGVFTLCLDAEARLLPPECRAVAEVDGGTRLTLGGEHVHRGWHPHLAAPGTTDRIGRVLAALRDPAARVEPADSPRLLDLLGLPGPGPHDVVSRWRRRRDGRLSAPVGESLGVPVFIDLARDGPHALVAGTTGSGKTEFLRTWIASMAAAHPPDEVSFLLVDYKGGSAFADCARLPHTVDVLADLDGYAAERTLAGLAAELRRREYVMTRAQVPDVGAYAELYAARDPRAPEPLPRVVIVVDEIASLTRELPGFVSGLVDLARRSRSLGVHLVLATQRPGGGVATAEIRANTNLRIAMRLADRQESADVIDAPDAAWLGTSEPGAAYVRTGAETLVRLRTARVGDLPPPPPASRPPVQIRGADGKDRADTAGALRVEPEPTGPTDLAVLVDSLRDATAALDIAWPTALFPPPLADEIQLHGPLTEDNLPEGARDLLPVPIGLADVPEDRVQGFAVLDLADKLPLLVSGGPRSGRSQLLRTVAGSVARQHSLADVHLYGIDCGTGGLQALAELPHSGAVVSRNERDRLTRLLDRLSTTVRVRQSQLAAEAFGDIADQRQAVAAHRRLPYLLVLVDGWEGFVDAMEDVDYGKPVDDFVRLCREGPRVGVCPVVVGGRTVLHGRIRAAAADVLVLRQADEQGYLDAGIRPWYVPGRMPPGRALYAEGRDRTVVQIALLAGDPTARGQAEALARIGAAARERDAGVPPTGRPFRVDALDLAADRFHVGGGTGRPVGRDAELAWLRDRYATGTSVALLGPRRAGKTWVLGELERRLVADGARRVRKLTVPHRASPVASPDELAALLDPAVSGAASPAEALLARANEPAARADRAAFLLDEVGRLAEYHPAAVSWLRDLGQAGAWLVYTGTEKDWQTVVRSALTAPGSSFGNDVDKRILGPLGEPHALAFLTGTAANLGVDIAADRAGAWILAQVGTWPFYLQVMGDAVVRAVQADDRRPLTSPAALAELRRQELLIGRGEQFRSRWAEIGPAGRAALLHTPGEPPPDPAPAQRMELRDVGLLRPGDVWLADRPFFDWIALSQVSLRDESLRAGGRREPPADNSADKPRAEGGPPSEEESAR</sequence>
<dbReference type="InterPro" id="IPR002543">
    <property type="entry name" value="FtsK_dom"/>
</dbReference>
<dbReference type="EMBL" id="BAAAPF010000001">
    <property type="protein sequence ID" value="GAA2106216.1"/>
    <property type="molecule type" value="Genomic_DNA"/>
</dbReference>
<evidence type="ECO:0000256" key="4">
    <source>
        <dbReference type="SAM" id="MobiDB-lite"/>
    </source>
</evidence>
<dbReference type="InterPro" id="IPR003593">
    <property type="entry name" value="AAA+_ATPase"/>
</dbReference>
<dbReference type="PANTHER" id="PTHR22683:SF1">
    <property type="entry name" value="TYPE VII SECRETION SYSTEM PROTEIN ESSC"/>
    <property type="match status" value="1"/>
</dbReference>
<accession>A0ABP5ITG1</accession>
<proteinExistence type="predicted"/>
<keyword evidence="7" id="KW-1185">Reference proteome</keyword>